<keyword evidence="2" id="KW-1185">Reference proteome</keyword>
<reference evidence="1" key="1">
    <citation type="submission" date="2023-03" db="EMBL/GenBank/DDBJ databases">
        <title>Massive genome expansion in bonnet fungi (Mycena s.s.) driven by repeated elements and novel gene families across ecological guilds.</title>
        <authorList>
            <consortium name="Lawrence Berkeley National Laboratory"/>
            <person name="Harder C.B."/>
            <person name="Miyauchi S."/>
            <person name="Viragh M."/>
            <person name="Kuo A."/>
            <person name="Thoen E."/>
            <person name="Andreopoulos B."/>
            <person name="Lu D."/>
            <person name="Skrede I."/>
            <person name="Drula E."/>
            <person name="Henrissat B."/>
            <person name="Morin E."/>
            <person name="Kohler A."/>
            <person name="Barry K."/>
            <person name="LaButti K."/>
            <person name="Morin E."/>
            <person name="Salamov A."/>
            <person name="Lipzen A."/>
            <person name="Mereny Z."/>
            <person name="Hegedus B."/>
            <person name="Baldrian P."/>
            <person name="Stursova M."/>
            <person name="Weitz H."/>
            <person name="Taylor A."/>
            <person name="Grigoriev I.V."/>
            <person name="Nagy L.G."/>
            <person name="Martin F."/>
            <person name="Kauserud H."/>
        </authorList>
    </citation>
    <scope>NUCLEOTIDE SEQUENCE</scope>
    <source>
        <strain evidence="1">CBHHK002</strain>
    </source>
</reference>
<name>A0AAD7EN04_9AGAR</name>
<dbReference type="EMBL" id="JARIHO010000029">
    <property type="protein sequence ID" value="KAJ7337444.1"/>
    <property type="molecule type" value="Genomic_DNA"/>
</dbReference>
<protein>
    <submittedName>
        <fullName evidence="1">Uncharacterized protein</fullName>
    </submittedName>
</protein>
<gene>
    <name evidence="1" type="ORF">DFH08DRAFT_876866</name>
</gene>
<evidence type="ECO:0000313" key="1">
    <source>
        <dbReference type="EMBL" id="KAJ7337444.1"/>
    </source>
</evidence>
<evidence type="ECO:0000313" key="2">
    <source>
        <dbReference type="Proteomes" id="UP001218218"/>
    </source>
</evidence>
<organism evidence="1 2">
    <name type="scientific">Mycena albidolilacea</name>
    <dbReference type="NCBI Taxonomy" id="1033008"/>
    <lineage>
        <taxon>Eukaryota</taxon>
        <taxon>Fungi</taxon>
        <taxon>Dikarya</taxon>
        <taxon>Basidiomycota</taxon>
        <taxon>Agaricomycotina</taxon>
        <taxon>Agaricomycetes</taxon>
        <taxon>Agaricomycetidae</taxon>
        <taxon>Agaricales</taxon>
        <taxon>Marasmiineae</taxon>
        <taxon>Mycenaceae</taxon>
        <taxon>Mycena</taxon>
    </lineage>
</organism>
<proteinExistence type="predicted"/>
<sequence>MSFLARMYAITNLDFLNVMMMIFAFSWLRCSRSEFVCERSKTCYSGKGLTCIDDPPDWGKESPRKSMQILGRMRPEGRKHLQARMPACVNHFNEQNGSCIAPSDID</sequence>
<comment type="caution">
    <text evidence="1">The sequence shown here is derived from an EMBL/GenBank/DDBJ whole genome shotgun (WGS) entry which is preliminary data.</text>
</comment>
<dbReference type="AlphaFoldDB" id="A0AAD7EN04"/>
<accession>A0AAD7EN04</accession>
<dbReference type="Proteomes" id="UP001218218">
    <property type="component" value="Unassembled WGS sequence"/>
</dbReference>